<evidence type="ECO:0000256" key="4">
    <source>
        <dbReference type="SAM" id="Phobius"/>
    </source>
</evidence>
<sequence length="398" mass="44848">MVKQLNRWAQSWGGWRSPEMLLLLFSAALPLAFSTWRALLNNYVVEQAGFDGVEIGLLQSLREVPGLFSFTAIFLLLVFREQRVALLMLAMTGLGTAMTPWFHSPEGLYFTTIVMSMGFHYFETMRQSLTLQWIDRERTPILLGRLAAVRAFGALVAFAGLYVVLTLLHWDYPPAYMLGGGLTMALALVGWWLFPQFPERVQQHRKLIVRKRYLLYYLLTFMSGARRQIFVVFAGFLMVERFHYGADQLTLLFLVNCIITLWLAPWVGRWVSRYGERTMLVLEYAGLIGVFAAYAMVQSHWVAAGLYVLDHLFFSMALALKSYFQKIADPADIAPTAGISFTINHIAAVVLPALLGVVWMESPSMVFWIGAAMAALSLLLATQVPRHETRVAEAAGVA</sequence>
<dbReference type="AlphaFoldDB" id="A0L6M6"/>
<dbReference type="HOGENOM" id="CLU_057648_0_0_5"/>
<dbReference type="eggNOG" id="COG2223">
    <property type="taxonomic scope" value="Bacteria"/>
</dbReference>
<keyword evidence="3 4" id="KW-0472">Membrane</keyword>
<evidence type="ECO:0000313" key="6">
    <source>
        <dbReference type="Proteomes" id="UP000002586"/>
    </source>
</evidence>
<evidence type="ECO:0000256" key="1">
    <source>
        <dbReference type="ARBA" id="ARBA00022692"/>
    </source>
</evidence>
<accession>A0L6M6</accession>
<feature type="transmembrane region" description="Helical" evidence="4">
    <location>
        <begin position="303"/>
        <end position="324"/>
    </location>
</feature>
<feature type="transmembrane region" description="Helical" evidence="4">
    <location>
        <begin position="146"/>
        <end position="170"/>
    </location>
</feature>
<gene>
    <name evidence="5" type="ordered locus">Mmc1_1101</name>
</gene>
<dbReference type="GO" id="GO:0022857">
    <property type="term" value="F:transmembrane transporter activity"/>
    <property type="evidence" value="ECO:0007669"/>
    <property type="project" value="InterPro"/>
</dbReference>
<dbReference type="Proteomes" id="UP000002586">
    <property type="component" value="Chromosome"/>
</dbReference>
<feature type="transmembrane region" description="Helical" evidence="4">
    <location>
        <begin position="60"/>
        <end position="79"/>
    </location>
</feature>
<dbReference type="InterPro" id="IPR011701">
    <property type="entry name" value="MFS"/>
</dbReference>
<keyword evidence="2 4" id="KW-1133">Transmembrane helix</keyword>
<feature type="transmembrane region" description="Helical" evidence="4">
    <location>
        <begin position="176"/>
        <end position="194"/>
    </location>
</feature>
<dbReference type="OrthoDB" id="9774288at2"/>
<protein>
    <submittedName>
        <fullName evidence="5">Major facilitator superfamily MFS_1</fullName>
    </submittedName>
</protein>
<dbReference type="STRING" id="156889.Mmc1_1101"/>
<dbReference type="Pfam" id="PF07690">
    <property type="entry name" value="MFS_1"/>
    <property type="match status" value="1"/>
</dbReference>
<feature type="transmembrane region" description="Helical" evidence="4">
    <location>
        <begin position="249"/>
        <end position="268"/>
    </location>
</feature>
<dbReference type="RefSeq" id="WP_011712776.1">
    <property type="nucleotide sequence ID" value="NC_008576.1"/>
</dbReference>
<reference evidence="5 6" key="2">
    <citation type="journal article" date="2012" name="Int. J. Syst. Evol. Microbiol.">
        <title>Magnetococcus marinus gen. nov., sp. nov., a marine, magnetotactic bacterium that represents a novel lineage (Magnetococcaceae fam. nov.; Magnetococcales ord. nov.) at the base of the Alphaproteobacteria.</title>
        <authorList>
            <person name="Bazylinski D.A."/>
            <person name="Williams T.J."/>
            <person name="Lefevre C.T."/>
            <person name="Berg R.J."/>
            <person name="Zhang C.L."/>
            <person name="Bowser S.S."/>
            <person name="Dean A.J."/>
            <person name="Beveridge T.J."/>
        </authorList>
    </citation>
    <scope>NUCLEOTIDE SEQUENCE [LARGE SCALE GENOMIC DNA]</scope>
    <source>
        <strain evidence="6">ATCC BAA-1437 / JCM 17883 / MC-1</strain>
    </source>
</reference>
<feature type="transmembrane region" description="Helical" evidence="4">
    <location>
        <begin position="214"/>
        <end position="237"/>
    </location>
</feature>
<dbReference type="CDD" id="cd06174">
    <property type="entry name" value="MFS"/>
    <property type="match status" value="1"/>
</dbReference>
<keyword evidence="1 4" id="KW-0812">Transmembrane</keyword>
<feature type="transmembrane region" description="Helical" evidence="4">
    <location>
        <begin position="21"/>
        <end position="40"/>
    </location>
</feature>
<feature type="transmembrane region" description="Helical" evidence="4">
    <location>
        <begin position="108"/>
        <end position="125"/>
    </location>
</feature>
<dbReference type="InterPro" id="IPR036259">
    <property type="entry name" value="MFS_trans_sf"/>
</dbReference>
<dbReference type="Gene3D" id="1.20.1250.20">
    <property type="entry name" value="MFS general substrate transporter like domains"/>
    <property type="match status" value="2"/>
</dbReference>
<dbReference type="EMBL" id="CP000471">
    <property type="protein sequence ID" value="ABK43619.1"/>
    <property type="molecule type" value="Genomic_DNA"/>
</dbReference>
<name>A0L6M6_MAGMM</name>
<organism evidence="5 6">
    <name type="scientific">Magnetococcus marinus (strain ATCC BAA-1437 / JCM 17883 / MC-1)</name>
    <dbReference type="NCBI Taxonomy" id="156889"/>
    <lineage>
        <taxon>Bacteria</taxon>
        <taxon>Pseudomonadati</taxon>
        <taxon>Pseudomonadota</taxon>
        <taxon>Magnetococcia</taxon>
        <taxon>Magnetococcales</taxon>
        <taxon>Magnetococcaceae</taxon>
        <taxon>Magnetococcus</taxon>
    </lineage>
</organism>
<dbReference type="KEGG" id="mgm:Mmc1_1101"/>
<feature type="transmembrane region" description="Helical" evidence="4">
    <location>
        <begin position="336"/>
        <end position="359"/>
    </location>
</feature>
<feature type="transmembrane region" description="Helical" evidence="4">
    <location>
        <begin position="365"/>
        <end position="382"/>
    </location>
</feature>
<evidence type="ECO:0000256" key="3">
    <source>
        <dbReference type="ARBA" id="ARBA00023136"/>
    </source>
</evidence>
<keyword evidence="6" id="KW-1185">Reference proteome</keyword>
<reference evidence="6" key="1">
    <citation type="journal article" date="2009" name="Appl. Environ. Microbiol.">
        <title>Complete genome sequence of the chemolithoautotrophic marine magnetotactic coccus strain MC-1.</title>
        <authorList>
            <person name="Schubbe S."/>
            <person name="Williams T.J."/>
            <person name="Xie G."/>
            <person name="Kiss H.E."/>
            <person name="Brettin T.S."/>
            <person name="Martinez D."/>
            <person name="Ross C.A."/>
            <person name="Schuler D."/>
            <person name="Cox B.L."/>
            <person name="Nealson K.H."/>
            <person name="Bazylinski D.A."/>
        </authorList>
    </citation>
    <scope>NUCLEOTIDE SEQUENCE [LARGE SCALE GENOMIC DNA]</scope>
    <source>
        <strain evidence="6">ATCC BAA-1437 / JCM 17883 / MC-1</strain>
    </source>
</reference>
<feature type="transmembrane region" description="Helical" evidence="4">
    <location>
        <begin position="84"/>
        <end position="102"/>
    </location>
</feature>
<evidence type="ECO:0000313" key="5">
    <source>
        <dbReference type="EMBL" id="ABK43619.1"/>
    </source>
</evidence>
<dbReference type="SUPFAM" id="SSF103473">
    <property type="entry name" value="MFS general substrate transporter"/>
    <property type="match status" value="1"/>
</dbReference>
<evidence type="ECO:0000256" key="2">
    <source>
        <dbReference type="ARBA" id="ARBA00022989"/>
    </source>
</evidence>
<proteinExistence type="predicted"/>
<feature type="transmembrane region" description="Helical" evidence="4">
    <location>
        <begin position="280"/>
        <end position="297"/>
    </location>
</feature>